<proteinExistence type="inferred from homology"/>
<evidence type="ECO:0000256" key="5">
    <source>
        <dbReference type="ARBA" id="ARBA00022884"/>
    </source>
</evidence>
<accession>A0ABQ6MNZ8</accession>
<evidence type="ECO:0000256" key="1">
    <source>
        <dbReference type="ARBA" id="ARBA00004123"/>
    </source>
</evidence>
<evidence type="ECO:0000256" key="7">
    <source>
        <dbReference type="SAM" id="MobiDB-lite"/>
    </source>
</evidence>
<keyword evidence="6" id="KW-0539">Nucleus</keyword>
<dbReference type="Proteomes" id="UP001165060">
    <property type="component" value="Unassembled WGS sequence"/>
</dbReference>
<feature type="compositionally biased region" description="Basic and acidic residues" evidence="7">
    <location>
        <begin position="346"/>
        <end position="356"/>
    </location>
</feature>
<feature type="compositionally biased region" description="Basic and acidic residues" evidence="7">
    <location>
        <begin position="204"/>
        <end position="214"/>
    </location>
</feature>
<evidence type="ECO:0000256" key="4">
    <source>
        <dbReference type="ARBA" id="ARBA00022490"/>
    </source>
</evidence>
<feature type="region of interest" description="Disordered" evidence="7">
    <location>
        <begin position="404"/>
        <end position="444"/>
    </location>
</feature>
<evidence type="ECO:0000256" key="6">
    <source>
        <dbReference type="ARBA" id="ARBA00023242"/>
    </source>
</evidence>
<protein>
    <recommendedName>
        <fullName evidence="10">Stc1 domain-containing protein</fullName>
    </recommendedName>
</protein>
<comment type="similarity">
    <text evidence="3">Belongs to the SHFL family.</text>
</comment>
<evidence type="ECO:0000313" key="9">
    <source>
        <dbReference type="Proteomes" id="UP001165060"/>
    </source>
</evidence>
<feature type="compositionally biased region" description="Acidic residues" evidence="7">
    <location>
        <begin position="429"/>
        <end position="444"/>
    </location>
</feature>
<keyword evidence="4" id="KW-0963">Cytoplasm</keyword>
<dbReference type="PANTHER" id="PTHR16135:SF2">
    <property type="entry name" value="SHIFTLESS ANTIVIRAL INHIBITOR OF RIBOSOMAL FRAMESHIFTING PROTEIN"/>
    <property type="match status" value="1"/>
</dbReference>
<evidence type="ECO:0000256" key="3">
    <source>
        <dbReference type="ARBA" id="ARBA00005469"/>
    </source>
</evidence>
<name>A0ABQ6MNZ8_9STRA</name>
<dbReference type="Pfam" id="PF15135">
    <property type="entry name" value="UPF0515"/>
    <property type="match status" value="1"/>
</dbReference>
<dbReference type="EMBL" id="BRYB01003024">
    <property type="protein sequence ID" value="GMI29267.1"/>
    <property type="molecule type" value="Genomic_DNA"/>
</dbReference>
<feature type="compositionally biased region" description="Basic and acidic residues" evidence="7">
    <location>
        <begin position="369"/>
        <end position="389"/>
    </location>
</feature>
<keyword evidence="9" id="KW-1185">Reference proteome</keyword>
<comment type="subcellular location">
    <subcellularLocation>
        <location evidence="2">Cytoplasm</location>
        <location evidence="2">Cytoplasmic ribonucleoprotein granule</location>
    </subcellularLocation>
    <subcellularLocation>
        <location evidence="1">Nucleus</location>
    </subcellularLocation>
</comment>
<organism evidence="8 9">
    <name type="scientific">Tetraparma gracilis</name>
    <dbReference type="NCBI Taxonomy" id="2962635"/>
    <lineage>
        <taxon>Eukaryota</taxon>
        <taxon>Sar</taxon>
        <taxon>Stramenopiles</taxon>
        <taxon>Ochrophyta</taxon>
        <taxon>Bolidophyceae</taxon>
        <taxon>Parmales</taxon>
        <taxon>Triparmaceae</taxon>
        <taxon>Tetraparma</taxon>
    </lineage>
</organism>
<comment type="caution">
    <text evidence="8">The sequence shown here is derived from an EMBL/GenBank/DDBJ whole genome shotgun (WGS) entry which is preliminary data.</text>
</comment>
<gene>
    <name evidence="8" type="ORF">TeGR_g14180</name>
</gene>
<feature type="region of interest" description="Disordered" evidence="7">
    <location>
        <begin position="322"/>
        <end position="389"/>
    </location>
</feature>
<reference evidence="8 9" key="1">
    <citation type="journal article" date="2023" name="Commun. Biol.">
        <title>Genome analysis of Parmales, the sister group of diatoms, reveals the evolutionary specialization of diatoms from phago-mixotrophs to photoautotrophs.</title>
        <authorList>
            <person name="Ban H."/>
            <person name="Sato S."/>
            <person name="Yoshikawa S."/>
            <person name="Yamada K."/>
            <person name="Nakamura Y."/>
            <person name="Ichinomiya M."/>
            <person name="Sato N."/>
            <person name="Blanc-Mathieu R."/>
            <person name="Endo H."/>
            <person name="Kuwata A."/>
            <person name="Ogata H."/>
        </authorList>
    </citation>
    <scope>NUCLEOTIDE SEQUENCE [LARGE SCALE GENOMIC DNA]</scope>
</reference>
<evidence type="ECO:0000256" key="2">
    <source>
        <dbReference type="ARBA" id="ARBA00004331"/>
    </source>
</evidence>
<dbReference type="InterPro" id="IPR026795">
    <property type="entry name" value="SHFL"/>
</dbReference>
<evidence type="ECO:0008006" key="10">
    <source>
        <dbReference type="Google" id="ProtNLM"/>
    </source>
</evidence>
<keyword evidence="5" id="KW-0694">RNA-binding</keyword>
<evidence type="ECO:0000313" key="8">
    <source>
        <dbReference type="EMBL" id="GMI29267.1"/>
    </source>
</evidence>
<feature type="compositionally biased region" description="Low complexity" evidence="7">
    <location>
        <begin position="412"/>
        <end position="425"/>
    </location>
</feature>
<feature type="region of interest" description="Disordered" evidence="7">
    <location>
        <begin position="183"/>
        <end position="214"/>
    </location>
</feature>
<sequence>MADTPPPPPLPAAADVVSLALSLSFTERRSEASSTLFFSAPNDAFLINIYYTRGGCMTMLDHPTSGENELWRSNAYDSLDSLKKILKNPRLHTGVGYRRAADRKYACCVCGELRGAELFSKNQTRNPVGTQKCKECLDKKAVSVDEVTSQLDGFALEQAQDDGGSGGGGGGSSPLYRSRTEKLAAQAAGGGGGAGGSALTAGNLERHDQKTSVKVDKTKLERRQFCCPNHAKPHLYFKKVPKYKPAQKCPLCKATNHDTPRLLPVPQSATRGYALFRCTKCNSKWGSSRGGPFGMFCNTPDCTNCTQEVPIFPFRITPWKKKQSKKKDDRNAAFASDGMITSMPISEERENDDGYVRDSAGGGGGGAFDHGDEFDFASREPPKPKIEHRCTGCKTGACNNVKVPISKRHESTGSTNSSSGRSGKTFSTLDDEDDYQDRDEDFAQ</sequence>
<dbReference type="PANTHER" id="PTHR16135">
    <property type="entry name" value="REPRESSOR OF YIELD OF DENV PROTEIN"/>
    <property type="match status" value="1"/>
</dbReference>